<dbReference type="InterPro" id="IPR036020">
    <property type="entry name" value="WW_dom_sf"/>
</dbReference>
<proteinExistence type="predicted"/>
<dbReference type="CDD" id="cd00201">
    <property type="entry name" value="WW"/>
    <property type="match status" value="1"/>
</dbReference>
<dbReference type="Proteomes" id="UP000835052">
    <property type="component" value="Unassembled WGS sequence"/>
</dbReference>
<evidence type="ECO:0000256" key="2">
    <source>
        <dbReference type="SAM" id="MobiDB-lite"/>
    </source>
</evidence>
<feature type="compositionally biased region" description="Basic and acidic residues" evidence="2">
    <location>
        <begin position="29"/>
        <end position="40"/>
    </location>
</feature>
<dbReference type="OrthoDB" id="2020426at2759"/>
<dbReference type="SUPFAM" id="SSF51045">
    <property type="entry name" value="WW domain"/>
    <property type="match status" value="1"/>
</dbReference>
<sequence>MASKKTKQKILINTYQDPKKSIDELFSIYERRPNPKKGDFQKSLPPSFYNPRRPRGSSAGHSPQGSSDDCTSTSRPTLSPVTGIVPSQHFHKRQISAPELHPDYSFRPVAPPQSAPIIVHQHSKSVSALPPMQNDYTPPTHHAKSMSHEAHYSQYGYQDQMEQQQPMFSQAREKSQSLDPMRSTFMQQPEMDPPLPHGWEMRYDEGGNRYFANHNTKTTQWQDPRLGVGLHLQPDQMPRQQYPPQPIQNHYYDHSQARSLPPMPPQGHHMPQHPTQHHYMPADYNTTHDRVQQLENERMSMQEKQMQLMQSGLLDSPQQYQAVSPQMAPQMMHHHDQGYGYQHQQMGQPPLPQPHFTHNQKYSAMEVDYGPGHLRTSYGIDDINPREFDQYLQISGENRGETSVGRYH</sequence>
<keyword evidence="5" id="KW-1185">Reference proteome</keyword>
<dbReference type="PROSITE" id="PS50020">
    <property type="entry name" value="WW_DOMAIN_2"/>
    <property type="match status" value="1"/>
</dbReference>
<dbReference type="Gene3D" id="2.20.70.10">
    <property type="match status" value="1"/>
</dbReference>
<feature type="region of interest" description="Disordered" evidence="2">
    <location>
        <begin position="29"/>
        <end position="86"/>
    </location>
</feature>
<accession>A0A8S1GYW2</accession>
<evidence type="ECO:0000259" key="3">
    <source>
        <dbReference type="PROSITE" id="PS50020"/>
    </source>
</evidence>
<feature type="domain" description="WW" evidence="3">
    <location>
        <begin position="193"/>
        <end position="226"/>
    </location>
</feature>
<evidence type="ECO:0000313" key="4">
    <source>
        <dbReference type="EMBL" id="CAD6188669.1"/>
    </source>
</evidence>
<name>A0A8S1GYW2_9PELO</name>
<comment type="caution">
    <text evidence="4">The sequence shown here is derived from an EMBL/GenBank/DDBJ whole genome shotgun (WGS) entry which is preliminary data.</text>
</comment>
<dbReference type="SMART" id="SM00456">
    <property type="entry name" value="WW"/>
    <property type="match status" value="1"/>
</dbReference>
<evidence type="ECO:0000256" key="1">
    <source>
        <dbReference type="SAM" id="Coils"/>
    </source>
</evidence>
<dbReference type="InterPro" id="IPR001202">
    <property type="entry name" value="WW_dom"/>
</dbReference>
<reference evidence="4" key="1">
    <citation type="submission" date="2020-10" db="EMBL/GenBank/DDBJ databases">
        <authorList>
            <person name="Kikuchi T."/>
        </authorList>
    </citation>
    <scope>NUCLEOTIDE SEQUENCE</scope>
    <source>
        <strain evidence="4">NKZ352</strain>
    </source>
</reference>
<feature type="compositionally biased region" description="Polar residues" evidence="2">
    <location>
        <begin position="59"/>
        <end position="80"/>
    </location>
</feature>
<keyword evidence="1" id="KW-0175">Coiled coil</keyword>
<feature type="coiled-coil region" evidence="1">
    <location>
        <begin position="284"/>
        <end position="311"/>
    </location>
</feature>
<dbReference type="PROSITE" id="PS01159">
    <property type="entry name" value="WW_DOMAIN_1"/>
    <property type="match status" value="1"/>
</dbReference>
<organism evidence="4 5">
    <name type="scientific">Caenorhabditis auriculariae</name>
    <dbReference type="NCBI Taxonomy" id="2777116"/>
    <lineage>
        <taxon>Eukaryota</taxon>
        <taxon>Metazoa</taxon>
        <taxon>Ecdysozoa</taxon>
        <taxon>Nematoda</taxon>
        <taxon>Chromadorea</taxon>
        <taxon>Rhabditida</taxon>
        <taxon>Rhabditina</taxon>
        <taxon>Rhabditomorpha</taxon>
        <taxon>Rhabditoidea</taxon>
        <taxon>Rhabditidae</taxon>
        <taxon>Peloderinae</taxon>
        <taxon>Caenorhabditis</taxon>
    </lineage>
</organism>
<protein>
    <recommendedName>
        <fullName evidence="3">WW domain-containing protein</fullName>
    </recommendedName>
</protein>
<dbReference type="AlphaFoldDB" id="A0A8S1GYW2"/>
<gene>
    <name evidence="4" type="ORF">CAUJ_LOCUS4588</name>
</gene>
<dbReference type="EMBL" id="CAJGYM010000009">
    <property type="protein sequence ID" value="CAD6188669.1"/>
    <property type="molecule type" value="Genomic_DNA"/>
</dbReference>
<dbReference type="Pfam" id="PF00397">
    <property type="entry name" value="WW"/>
    <property type="match status" value="1"/>
</dbReference>
<evidence type="ECO:0000313" key="5">
    <source>
        <dbReference type="Proteomes" id="UP000835052"/>
    </source>
</evidence>